<evidence type="ECO:0000313" key="2">
    <source>
        <dbReference type="Proteomes" id="UP000184130"/>
    </source>
</evidence>
<reference evidence="1 2" key="1">
    <citation type="submission" date="2016-11" db="EMBL/GenBank/DDBJ databases">
        <authorList>
            <person name="Jaros S."/>
            <person name="Januszkiewicz K."/>
            <person name="Wedrychowicz H."/>
        </authorList>
    </citation>
    <scope>NUCLEOTIDE SEQUENCE [LARGE SCALE GENOMIC DNA]</scope>
    <source>
        <strain evidence="1 2">KHT3</strain>
    </source>
</reference>
<gene>
    <name evidence="1" type="ORF">SAMN05216463_11276</name>
</gene>
<dbReference type="EMBL" id="FRBD01000012">
    <property type="protein sequence ID" value="SHK79786.1"/>
    <property type="molecule type" value="Genomic_DNA"/>
</dbReference>
<accession>A0A1M6VES3</accession>
<name>A0A1M6VES3_XYLRU</name>
<dbReference type="Proteomes" id="UP000184130">
    <property type="component" value="Unassembled WGS sequence"/>
</dbReference>
<evidence type="ECO:0000313" key="1">
    <source>
        <dbReference type="EMBL" id="SHK79786.1"/>
    </source>
</evidence>
<proteinExistence type="predicted"/>
<dbReference type="AlphaFoldDB" id="A0A1M6VES3"/>
<sequence>MDLFQIPRNLLYETRTNIEDFGVNDGRTVDSCLYHNLTNDKYNISIGMFNDAYYICTLVMIDSTPDEHIPEYEKIVTHNASDSRHPYYKMRKKMVYGMVYVYLKCIASAYDAKYRKFRNRLRLSTNIESAILLSHTIETTISDSVFAPRKLTRELLDETDWNTLTNGYKLDDVLKIRDLFGRTASERMTVFNAILRKAQTENANSNMQFERIRALKQVKDRLSDPRYSFRDDNEEKDADIQISERVKDISVKIGEATIPLKILVEGVKKRAQLKGLEAAIELFENLNNILCGVPEWGKNVPELEKYFIEAREKREAKARGILMTGNHATYNENNNK</sequence>
<organism evidence="1 2">
    <name type="scientific">Xylanibacter ruminicola</name>
    <name type="common">Prevotella ruminicola</name>
    <dbReference type="NCBI Taxonomy" id="839"/>
    <lineage>
        <taxon>Bacteria</taxon>
        <taxon>Pseudomonadati</taxon>
        <taxon>Bacteroidota</taxon>
        <taxon>Bacteroidia</taxon>
        <taxon>Bacteroidales</taxon>
        <taxon>Prevotellaceae</taxon>
        <taxon>Xylanibacter</taxon>
    </lineage>
</organism>
<protein>
    <submittedName>
        <fullName evidence="1">Uncharacterized protein</fullName>
    </submittedName>
</protein>